<dbReference type="Proteomes" id="UP000678393">
    <property type="component" value="Unassembled WGS sequence"/>
</dbReference>
<evidence type="ECO:0000256" key="2">
    <source>
        <dbReference type="SAM" id="SignalP"/>
    </source>
</evidence>
<protein>
    <submittedName>
        <fullName evidence="3">Uncharacterized protein</fullName>
    </submittedName>
</protein>
<evidence type="ECO:0000313" key="3">
    <source>
        <dbReference type="EMBL" id="CAG5118361.1"/>
    </source>
</evidence>
<feature type="compositionally biased region" description="Basic and acidic residues" evidence="1">
    <location>
        <begin position="134"/>
        <end position="159"/>
    </location>
</feature>
<dbReference type="OrthoDB" id="6150713at2759"/>
<name>A0A8S3YSH9_9EUPU</name>
<dbReference type="AlphaFoldDB" id="A0A8S3YSH9"/>
<comment type="caution">
    <text evidence="3">The sequence shown here is derived from an EMBL/GenBank/DDBJ whole genome shotgun (WGS) entry which is preliminary data.</text>
</comment>
<feature type="chain" id="PRO_5035754332" evidence="2">
    <location>
        <begin position="21"/>
        <end position="500"/>
    </location>
</feature>
<dbReference type="EMBL" id="CAJHNH020000541">
    <property type="protein sequence ID" value="CAG5118361.1"/>
    <property type="molecule type" value="Genomic_DNA"/>
</dbReference>
<gene>
    <name evidence="3" type="ORF">CUNI_LOCUS3919</name>
</gene>
<keyword evidence="2" id="KW-0732">Signal</keyword>
<reference evidence="3" key="1">
    <citation type="submission" date="2021-04" db="EMBL/GenBank/DDBJ databases">
        <authorList>
            <consortium name="Molecular Ecology Group"/>
        </authorList>
    </citation>
    <scope>NUCLEOTIDE SEQUENCE</scope>
</reference>
<organism evidence="3 4">
    <name type="scientific">Candidula unifasciata</name>
    <dbReference type="NCBI Taxonomy" id="100452"/>
    <lineage>
        <taxon>Eukaryota</taxon>
        <taxon>Metazoa</taxon>
        <taxon>Spiralia</taxon>
        <taxon>Lophotrochozoa</taxon>
        <taxon>Mollusca</taxon>
        <taxon>Gastropoda</taxon>
        <taxon>Heterobranchia</taxon>
        <taxon>Euthyneura</taxon>
        <taxon>Panpulmonata</taxon>
        <taxon>Eupulmonata</taxon>
        <taxon>Stylommatophora</taxon>
        <taxon>Helicina</taxon>
        <taxon>Helicoidea</taxon>
        <taxon>Geomitridae</taxon>
        <taxon>Candidula</taxon>
    </lineage>
</organism>
<evidence type="ECO:0000256" key="1">
    <source>
        <dbReference type="SAM" id="MobiDB-lite"/>
    </source>
</evidence>
<evidence type="ECO:0000313" key="4">
    <source>
        <dbReference type="Proteomes" id="UP000678393"/>
    </source>
</evidence>
<sequence length="500" mass="56644">MECGFHILLIVTLVVAMVTSAPLTNQEKLVNVDQPGDKVNRAKRADEEIVFGNQQNKARVVAKKSDLSNLLVPAPLPGEVDQGSEVIVHKEMPVTDELAARAEAAVGSVRENNEKIKEAVEAALEAVAEDEAEKTETVTDRQEPVDKTDSDDKAIKQLIEDDIEENEQGAGEVSDTADENPPRDDTDDEDTDLKELQRTAESSAMVAAAATATAAGGNDESSNKASSAEEGIDSDEVEKFLQESQQPEDEGEVSLDRDRERSYVNQMRNFLLSLNNGRRYQRLISPYLERYRRSVDSSKKTAPSKNNKRTRRIKRDLLEDTSELYEPPFYSAGYQDPNPDSEDVVPLTDEEAEYLYNRLVNYLSDEANPEQEEVEPEEGSLDSYLNGYGEEDNEPYVPYTTYNDDDVSYVPNVYDDRYQYGPVSFLGLAKRGMIDYYPPEEEEKRYFFPFNKEPETHWGAFVPEKRSYDEAIQRLQRLALALSDNPGPYYREILEEYRRK</sequence>
<accession>A0A8S3YSH9</accession>
<keyword evidence="4" id="KW-1185">Reference proteome</keyword>
<feature type="signal peptide" evidence="2">
    <location>
        <begin position="1"/>
        <end position="20"/>
    </location>
</feature>
<feature type="region of interest" description="Disordered" evidence="1">
    <location>
        <begin position="127"/>
        <end position="233"/>
    </location>
</feature>
<proteinExistence type="predicted"/>